<feature type="domain" description="Protein export membrane protein SecD/SecF C-terminal" evidence="10">
    <location>
        <begin position="483"/>
        <end position="643"/>
    </location>
</feature>
<feature type="transmembrane region" description="Helical" evidence="9">
    <location>
        <begin position="525"/>
        <end position="545"/>
    </location>
</feature>
<gene>
    <name evidence="9" type="primary">secD</name>
    <name evidence="13" type="ORF">B1R32_103217</name>
</gene>
<dbReference type="Pfam" id="PF22599">
    <property type="entry name" value="SecDF_P1_head"/>
    <property type="match status" value="1"/>
</dbReference>
<evidence type="ECO:0000256" key="5">
    <source>
        <dbReference type="ARBA" id="ARBA00022927"/>
    </source>
</evidence>
<dbReference type="InterPro" id="IPR054384">
    <property type="entry name" value="SecDF_P1_head"/>
</dbReference>
<organism evidence="13 14">
    <name type="scientific">Abditibacterium utsteinense</name>
    <dbReference type="NCBI Taxonomy" id="1960156"/>
    <lineage>
        <taxon>Bacteria</taxon>
        <taxon>Pseudomonadati</taxon>
        <taxon>Abditibacteriota</taxon>
        <taxon>Abditibacteriia</taxon>
        <taxon>Abditibacteriales</taxon>
        <taxon>Abditibacteriaceae</taxon>
        <taxon>Abditibacterium</taxon>
    </lineage>
</organism>
<proteinExistence type="inferred from homology"/>
<dbReference type="Gene3D" id="3.30.70.3400">
    <property type="match status" value="1"/>
</dbReference>
<dbReference type="NCBIfam" id="TIGR00916">
    <property type="entry name" value="2A0604s01"/>
    <property type="match status" value="1"/>
</dbReference>
<dbReference type="RefSeq" id="WP_105482819.1">
    <property type="nucleotide sequence ID" value="NZ_NIGF01000003.1"/>
</dbReference>
<keyword evidence="6 9" id="KW-1133">Transmembrane helix</keyword>
<evidence type="ECO:0000256" key="3">
    <source>
        <dbReference type="ARBA" id="ARBA00022475"/>
    </source>
</evidence>
<dbReference type="HAMAP" id="MF_01463_B">
    <property type="entry name" value="SecD_B"/>
    <property type="match status" value="1"/>
</dbReference>
<evidence type="ECO:0000259" key="12">
    <source>
        <dbReference type="Pfam" id="PF22599"/>
    </source>
</evidence>
<keyword evidence="2 9" id="KW-0813">Transport</keyword>
<comment type="subunit">
    <text evidence="9">Forms a complex with SecF. Part of the essential Sec protein translocation apparatus which comprises SecA, SecYEG and auxiliary proteins SecDF. Other proteins may also be involved.</text>
</comment>
<comment type="subcellular location">
    <subcellularLocation>
        <location evidence="1 9">Cell membrane</location>
        <topology evidence="1 9">Multi-pass membrane protein</topology>
    </subcellularLocation>
</comment>
<dbReference type="Pfam" id="PF21760">
    <property type="entry name" value="SecD_1st"/>
    <property type="match status" value="1"/>
</dbReference>
<dbReference type="InterPro" id="IPR005791">
    <property type="entry name" value="SecD"/>
</dbReference>
<evidence type="ECO:0000259" key="11">
    <source>
        <dbReference type="Pfam" id="PF21760"/>
    </source>
</evidence>
<evidence type="ECO:0000256" key="9">
    <source>
        <dbReference type="HAMAP-Rule" id="MF_01463"/>
    </source>
</evidence>
<accession>A0A2S8SVY5</accession>
<dbReference type="Gene3D" id="3.30.1360.200">
    <property type="match status" value="1"/>
</dbReference>
<dbReference type="EMBL" id="NIGF01000003">
    <property type="protein sequence ID" value="PQV64949.1"/>
    <property type="molecule type" value="Genomic_DNA"/>
</dbReference>
<dbReference type="GO" id="GO:0043952">
    <property type="term" value="P:protein transport by the Sec complex"/>
    <property type="evidence" value="ECO:0007669"/>
    <property type="project" value="UniProtKB-UniRule"/>
</dbReference>
<keyword evidence="3 9" id="KW-1003">Cell membrane</keyword>
<keyword evidence="4 9" id="KW-0812">Transmembrane</keyword>
<dbReference type="InterPro" id="IPR055344">
    <property type="entry name" value="SecD_SecF_C_bact"/>
</dbReference>
<evidence type="ECO:0000256" key="2">
    <source>
        <dbReference type="ARBA" id="ARBA00022448"/>
    </source>
</evidence>
<evidence type="ECO:0000256" key="4">
    <source>
        <dbReference type="ARBA" id="ARBA00022692"/>
    </source>
</evidence>
<dbReference type="InterPro" id="IPR022813">
    <property type="entry name" value="SecD/SecF_arch_bac"/>
</dbReference>
<dbReference type="NCBIfam" id="TIGR01129">
    <property type="entry name" value="secD"/>
    <property type="match status" value="1"/>
</dbReference>
<dbReference type="OrthoDB" id="9805019at2"/>
<keyword evidence="8 9" id="KW-0472">Membrane</keyword>
<dbReference type="Pfam" id="PF02355">
    <property type="entry name" value="SecD_SecF_C"/>
    <property type="match status" value="1"/>
</dbReference>
<sequence length="677" mass="71358">MKSRPIQYLGLAALLLLSLAVIFLPIGARPEAQSFTIPLVAPLPFQQLIASTQKAPDVADAAFVAAFKDQTLPGALSVGADGKSASVEDKAATRAEATQRANQIVAALSGKFKGVKLAPNFAQSIEKLPAQPLFPISRQLAVFPPKIENGSAVPAVKLGLDLQGGVNLVLQVRRALFAYTVSGIPSAQTAREEFLGKVRTAFSQTDQSAGLRGADVSFHAGAANQLEVRTQASDRAQFDAQIKAIDAALKTVSGATFASAKAPQFYLPQESVGQQLGYKGDYSSQLLDKTVEIIRSRVDKLGVSEPLIQKQLPDRVIVQLPGVNDPQKAVAVIGTTAQMEIRLLPANLQPVSDPKDSNNTLFSDAQGNLIDSKTVREQSQLIVSGVDVKPTTTAGFAEGGQAGVFFELQGEGSRKFADVTTQVAGKGRFIPIFLDDKCISAPTVQSPITGGRGQITMGQSGIEAARSLAVLLNSGALPAPIDVVENRTVSATLGQDSLVKSLRAGAIGLLCVAVFMVLYYRLAGVLANCALLVYCVLNLAVFILVGGTLTLPGIAGFLLALAMSLDTNILVFERLKEEMVIQPTFAAALRAAFSRAWTAILDSHVTTLIAATVLFYFGTGPVKGFALTLAIGVLLSLFSAISVTRLFMWSAAGAGERNRGFFAGKLPPADKVLAQRN</sequence>
<dbReference type="SUPFAM" id="SSF82866">
    <property type="entry name" value="Multidrug efflux transporter AcrB transmembrane domain"/>
    <property type="match status" value="1"/>
</dbReference>
<dbReference type="PANTHER" id="PTHR30081">
    <property type="entry name" value="PROTEIN-EXPORT MEMBRANE PROTEIN SEC"/>
    <property type="match status" value="1"/>
</dbReference>
<comment type="function">
    <text evidence="9">Part of the Sec protein translocase complex. Interacts with the SecYEG preprotein conducting channel. SecDF uses the proton motive force (PMF) to complete protein translocation after the ATP-dependent function of SecA.</text>
</comment>
<comment type="similarity">
    <text evidence="9">Belongs to the SecD/SecF family. SecD subfamily.</text>
</comment>
<evidence type="ECO:0000256" key="7">
    <source>
        <dbReference type="ARBA" id="ARBA00023010"/>
    </source>
</evidence>
<dbReference type="AlphaFoldDB" id="A0A2S8SVY5"/>
<evidence type="ECO:0000256" key="6">
    <source>
        <dbReference type="ARBA" id="ARBA00022989"/>
    </source>
</evidence>
<feature type="transmembrane region" description="Helical" evidence="9">
    <location>
        <begin position="593"/>
        <end position="618"/>
    </location>
</feature>
<feature type="domain" description="Protein translocase subunit SecDF P1" evidence="11">
    <location>
        <begin position="288"/>
        <end position="343"/>
    </location>
</feature>
<keyword evidence="14" id="KW-1185">Reference proteome</keyword>
<evidence type="ECO:0000313" key="14">
    <source>
        <dbReference type="Proteomes" id="UP000237684"/>
    </source>
</evidence>
<feature type="transmembrane region" description="Helical" evidence="9">
    <location>
        <begin position="624"/>
        <end position="648"/>
    </location>
</feature>
<dbReference type="InterPro" id="IPR048634">
    <property type="entry name" value="SecD_SecF_C"/>
</dbReference>
<dbReference type="InParanoid" id="A0A2S8SVY5"/>
<evidence type="ECO:0000256" key="8">
    <source>
        <dbReference type="ARBA" id="ARBA00023136"/>
    </source>
</evidence>
<feature type="transmembrane region" description="Helical" evidence="9">
    <location>
        <begin position="502"/>
        <end position="520"/>
    </location>
</feature>
<name>A0A2S8SVY5_9BACT</name>
<evidence type="ECO:0000313" key="13">
    <source>
        <dbReference type="EMBL" id="PQV64949.1"/>
    </source>
</evidence>
<protein>
    <recommendedName>
        <fullName evidence="9">Protein translocase subunit SecD</fullName>
    </recommendedName>
</protein>
<dbReference type="InterPro" id="IPR048631">
    <property type="entry name" value="SecD_1st"/>
</dbReference>
<dbReference type="GO" id="GO:0065002">
    <property type="term" value="P:intracellular protein transmembrane transport"/>
    <property type="evidence" value="ECO:0007669"/>
    <property type="project" value="UniProtKB-UniRule"/>
</dbReference>
<keyword evidence="7 9" id="KW-0811">Translocation</keyword>
<comment type="caution">
    <text evidence="9">Lacks conserved residue(s) required for the propagation of feature annotation.</text>
</comment>
<dbReference type="GO" id="GO:0005886">
    <property type="term" value="C:plasma membrane"/>
    <property type="evidence" value="ECO:0007669"/>
    <property type="project" value="UniProtKB-SubCell"/>
</dbReference>
<keyword evidence="5 9" id="KW-0653">Protein transport</keyword>
<comment type="caution">
    <text evidence="13">The sequence shown here is derived from an EMBL/GenBank/DDBJ whole genome shotgun (WGS) entry which is preliminary data.</text>
</comment>
<dbReference type="PANTHER" id="PTHR30081:SF1">
    <property type="entry name" value="PROTEIN TRANSLOCASE SUBUNIT SECD"/>
    <property type="match status" value="1"/>
</dbReference>
<feature type="domain" description="SecDF P1 head subdomain" evidence="12">
    <location>
        <begin position="374"/>
        <end position="479"/>
    </location>
</feature>
<reference evidence="13 14" key="1">
    <citation type="journal article" date="2018" name="Syst. Appl. Microbiol.">
        <title>Abditibacterium utsteinense sp. nov., the first cultivated member of candidate phylum FBP, isolated from ice-free Antarctic soil samples.</title>
        <authorList>
            <person name="Tahon G."/>
            <person name="Tytgat B."/>
            <person name="Lebbe L."/>
            <person name="Carlier A."/>
            <person name="Willems A."/>
        </authorList>
    </citation>
    <scope>NUCLEOTIDE SEQUENCE [LARGE SCALE GENOMIC DNA]</scope>
    <source>
        <strain evidence="13 14">LMG 29911</strain>
    </source>
</reference>
<evidence type="ECO:0000256" key="1">
    <source>
        <dbReference type="ARBA" id="ARBA00004651"/>
    </source>
</evidence>
<dbReference type="GO" id="GO:0006605">
    <property type="term" value="P:protein targeting"/>
    <property type="evidence" value="ECO:0007669"/>
    <property type="project" value="UniProtKB-UniRule"/>
</dbReference>
<evidence type="ECO:0000259" key="10">
    <source>
        <dbReference type="Pfam" id="PF02355"/>
    </source>
</evidence>
<dbReference type="Gene3D" id="1.20.1640.10">
    <property type="entry name" value="Multidrug efflux transporter AcrB transmembrane domain"/>
    <property type="match status" value="1"/>
</dbReference>
<dbReference type="Proteomes" id="UP000237684">
    <property type="component" value="Unassembled WGS sequence"/>
</dbReference>
<feature type="transmembrane region" description="Helical" evidence="9">
    <location>
        <begin position="551"/>
        <end position="572"/>
    </location>
</feature>
<dbReference type="GO" id="GO:0015450">
    <property type="term" value="F:protein-transporting ATPase activity"/>
    <property type="evidence" value="ECO:0007669"/>
    <property type="project" value="InterPro"/>
</dbReference>